<feature type="compositionally biased region" description="Basic and acidic residues" evidence="1">
    <location>
        <begin position="104"/>
        <end position="116"/>
    </location>
</feature>
<feature type="compositionally biased region" description="Basic residues" evidence="1">
    <location>
        <begin position="194"/>
        <end position="220"/>
    </location>
</feature>
<protein>
    <submittedName>
        <fullName evidence="2">Uncharacterized protein</fullName>
    </submittedName>
</protein>
<name>A0A1Z5SB47_SORBI</name>
<dbReference type="EMBL" id="CM000760">
    <property type="protein sequence ID" value="OQU93140.1"/>
    <property type="molecule type" value="Genomic_DNA"/>
</dbReference>
<dbReference type="Gramene" id="OQU93140">
    <property type="protein sequence ID" value="OQU93140"/>
    <property type="gene ID" value="SORBI_3001G485901"/>
</dbReference>
<evidence type="ECO:0000313" key="3">
    <source>
        <dbReference type="Proteomes" id="UP000000768"/>
    </source>
</evidence>
<dbReference type="InParanoid" id="A0A1Z5SB47"/>
<evidence type="ECO:0000256" key="1">
    <source>
        <dbReference type="SAM" id="MobiDB-lite"/>
    </source>
</evidence>
<dbReference type="AlphaFoldDB" id="A0A1Z5SB47"/>
<feature type="compositionally biased region" description="Basic residues" evidence="1">
    <location>
        <begin position="117"/>
        <end position="131"/>
    </location>
</feature>
<reference evidence="3" key="2">
    <citation type="journal article" date="2018" name="Plant J.">
        <title>The Sorghum bicolor reference genome: improved assembly, gene annotations, a transcriptome atlas, and signatures of genome organization.</title>
        <authorList>
            <person name="McCormick R.F."/>
            <person name="Truong S.K."/>
            <person name="Sreedasyam A."/>
            <person name="Jenkins J."/>
            <person name="Shu S."/>
            <person name="Sims D."/>
            <person name="Kennedy M."/>
            <person name="Amirebrahimi M."/>
            <person name="Weers B.D."/>
            <person name="McKinley B."/>
            <person name="Mattison A."/>
            <person name="Morishige D.T."/>
            <person name="Grimwood J."/>
            <person name="Schmutz J."/>
            <person name="Mullet J.E."/>
        </authorList>
    </citation>
    <scope>NUCLEOTIDE SEQUENCE [LARGE SCALE GENOMIC DNA]</scope>
    <source>
        <strain evidence="3">cv. BTx623</strain>
    </source>
</reference>
<dbReference type="Proteomes" id="UP000000768">
    <property type="component" value="Chromosome 1"/>
</dbReference>
<sequence>MAERNDATADGHRVFHSMKQRHDSDAARATALALGKTTGFSSMLTIGVLYRGREIDASRPPHRVGRRVREDGEAEAAVQAADAVGQEDLPEGVRAAAVAAGGRGLDHQPLADDVHGRPHHLRRDGRGHARRGGGGGRRGGLGHAQPDCGRAHGALGGLERRHVERARGHRAGQRRAEPAVEPTEAVPPEDGGGRRHGRLRRRRHLQVRLHHHGRVQRRGHAREERGAQDEEPRLVEHLPVHLGRQTADLLRRCGRRRRRAALLLHVHSAEAHRFLQYCFLLQLLAAGTSQQLSPTRTQTNLARQAVTQRCTTISALQRSYSGPRRDRSSSSSDSDEQNCRNPLNRNRVQKSGSLRILVKRKKRTVVV</sequence>
<feature type="region of interest" description="Disordered" evidence="1">
    <location>
        <begin position="104"/>
        <end position="234"/>
    </location>
</feature>
<keyword evidence="3" id="KW-1185">Reference proteome</keyword>
<accession>A0A1Z5SB47</accession>
<feature type="compositionally biased region" description="Basic and acidic residues" evidence="1">
    <location>
        <begin position="221"/>
        <end position="234"/>
    </location>
</feature>
<feature type="compositionally biased region" description="Low complexity" evidence="1">
    <location>
        <begin position="179"/>
        <end position="189"/>
    </location>
</feature>
<proteinExistence type="predicted"/>
<reference evidence="2 3" key="1">
    <citation type="journal article" date="2009" name="Nature">
        <title>The Sorghum bicolor genome and the diversification of grasses.</title>
        <authorList>
            <person name="Paterson A.H."/>
            <person name="Bowers J.E."/>
            <person name="Bruggmann R."/>
            <person name="Dubchak I."/>
            <person name="Grimwood J."/>
            <person name="Gundlach H."/>
            <person name="Haberer G."/>
            <person name="Hellsten U."/>
            <person name="Mitros T."/>
            <person name="Poliakov A."/>
            <person name="Schmutz J."/>
            <person name="Spannagl M."/>
            <person name="Tang H."/>
            <person name="Wang X."/>
            <person name="Wicker T."/>
            <person name="Bharti A.K."/>
            <person name="Chapman J."/>
            <person name="Feltus F.A."/>
            <person name="Gowik U."/>
            <person name="Grigoriev I.V."/>
            <person name="Lyons E."/>
            <person name="Maher C.A."/>
            <person name="Martis M."/>
            <person name="Narechania A."/>
            <person name="Otillar R.P."/>
            <person name="Penning B.W."/>
            <person name="Salamov A.A."/>
            <person name="Wang Y."/>
            <person name="Zhang L."/>
            <person name="Carpita N.C."/>
            <person name="Freeling M."/>
            <person name="Gingle A.R."/>
            <person name="Hash C.T."/>
            <person name="Keller B."/>
            <person name="Klein P."/>
            <person name="Kresovich S."/>
            <person name="McCann M.C."/>
            <person name="Ming R."/>
            <person name="Peterson D.G."/>
            <person name="Mehboob-ur-Rahman"/>
            <person name="Ware D."/>
            <person name="Westhoff P."/>
            <person name="Mayer K.F."/>
            <person name="Messing J."/>
            <person name="Rokhsar D.S."/>
        </authorList>
    </citation>
    <scope>NUCLEOTIDE SEQUENCE [LARGE SCALE GENOMIC DNA]</scope>
    <source>
        <strain evidence="3">cv. BTx623</strain>
    </source>
</reference>
<evidence type="ECO:0000313" key="2">
    <source>
        <dbReference type="EMBL" id="OQU93140.1"/>
    </source>
</evidence>
<organism evidence="2 3">
    <name type="scientific">Sorghum bicolor</name>
    <name type="common">Sorghum</name>
    <name type="synonym">Sorghum vulgare</name>
    <dbReference type="NCBI Taxonomy" id="4558"/>
    <lineage>
        <taxon>Eukaryota</taxon>
        <taxon>Viridiplantae</taxon>
        <taxon>Streptophyta</taxon>
        <taxon>Embryophyta</taxon>
        <taxon>Tracheophyta</taxon>
        <taxon>Spermatophyta</taxon>
        <taxon>Magnoliopsida</taxon>
        <taxon>Liliopsida</taxon>
        <taxon>Poales</taxon>
        <taxon>Poaceae</taxon>
        <taxon>PACMAD clade</taxon>
        <taxon>Panicoideae</taxon>
        <taxon>Andropogonodae</taxon>
        <taxon>Andropogoneae</taxon>
        <taxon>Sorghinae</taxon>
        <taxon>Sorghum</taxon>
    </lineage>
</organism>
<feature type="region of interest" description="Disordered" evidence="1">
    <location>
        <begin position="318"/>
        <end position="345"/>
    </location>
</feature>
<feature type="compositionally biased region" description="Gly residues" evidence="1">
    <location>
        <begin position="132"/>
        <end position="142"/>
    </location>
</feature>
<gene>
    <name evidence="2" type="ORF">SORBI_3001G485901</name>
</gene>